<name>A0A099I9E3_CLOIN</name>
<comment type="caution">
    <text evidence="3">The sequence shown here is derived from an EMBL/GenBank/DDBJ whole genome shotgun (WGS) entry which is preliminary data.</text>
</comment>
<accession>A0A099I9E3</accession>
<gene>
    <name evidence="3" type="ORF">CIAN88_03125</name>
</gene>
<organism evidence="3 4">
    <name type="scientific">Clostridium innocuum</name>
    <dbReference type="NCBI Taxonomy" id="1522"/>
    <lineage>
        <taxon>Bacteria</taxon>
        <taxon>Bacillati</taxon>
        <taxon>Bacillota</taxon>
        <taxon>Clostridia</taxon>
        <taxon>Eubacteriales</taxon>
        <taxon>Clostridiaceae</taxon>
        <taxon>Clostridium</taxon>
    </lineage>
</organism>
<evidence type="ECO:0000259" key="2">
    <source>
        <dbReference type="Pfam" id="PF01814"/>
    </source>
</evidence>
<feature type="domain" description="Hemerythrin-like" evidence="2">
    <location>
        <begin position="187"/>
        <end position="320"/>
    </location>
</feature>
<evidence type="ECO:0000313" key="3">
    <source>
        <dbReference type="EMBL" id="KGJ54629.1"/>
    </source>
</evidence>
<evidence type="ECO:0000256" key="1">
    <source>
        <dbReference type="SAM" id="Coils"/>
    </source>
</evidence>
<evidence type="ECO:0000313" key="4">
    <source>
        <dbReference type="Proteomes" id="UP000030008"/>
    </source>
</evidence>
<reference evidence="3 4" key="1">
    <citation type="submission" date="2014-08" db="EMBL/GenBank/DDBJ databases">
        <title>Clostridium innocuum, an unnegligible vancomycin-resistant pathogen causing extra-intestinal infections.</title>
        <authorList>
            <person name="Feng Y."/>
            <person name="Chiu C.-H."/>
        </authorList>
    </citation>
    <scope>NUCLEOTIDE SEQUENCE [LARGE SCALE GENOMIC DNA]</scope>
    <source>
        <strain evidence="3 4">AN88</strain>
    </source>
</reference>
<dbReference type="Pfam" id="PF01814">
    <property type="entry name" value="Hemerythrin"/>
    <property type="match status" value="1"/>
</dbReference>
<sequence length="352" mass="41785">MSKRLGGIHQLLYKRICFLSEWNEALCIALHREQKHRCHRLQLTDLIDENNIHESLQVMMKEVQREHAALSERLVHEQGKEAAVQVIAGFGQRHTVDGDLTQLLKQIEAVFLHGMPCERNLIMEVQDDTHARIVWKNDSQLQYYQNPSLWLWEREQLLQKMLPADYVYEEYAKEAVLYKDAVSPTWVEQLEYEHEMISHLLAAMQEYSLSILRTKQVDREWLKNCLDYLQEYADVFHHQKEEELVFSRLKQASPQGKILVEQGMLVEHDLARYYIRSMKKLLKKDVTEKVCVRLIGFIQAYIDLLERHIEKENSVAYPYAVRKLAMDEIQKAFDAHGEYERMEELREFLKLS</sequence>
<dbReference type="AlphaFoldDB" id="A0A099I9E3"/>
<dbReference type="PANTHER" id="PTHR39966">
    <property type="entry name" value="BLL2471 PROTEIN-RELATED"/>
    <property type="match status" value="1"/>
</dbReference>
<feature type="coiled-coil region" evidence="1">
    <location>
        <begin position="53"/>
        <end position="80"/>
    </location>
</feature>
<dbReference type="EMBL" id="JQIF01000014">
    <property type="protein sequence ID" value="KGJ54629.1"/>
    <property type="molecule type" value="Genomic_DNA"/>
</dbReference>
<dbReference type="Proteomes" id="UP000030008">
    <property type="component" value="Unassembled WGS sequence"/>
</dbReference>
<proteinExistence type="predicted"/>
<dbReference type="InterPro" id="IPR012312">
    <property type="entry name" value="Hemerythrin-like"/>
</dbReference>
<dbReference type="PANTHER" id="PTHR39966:SF1">
    <property type="entry name" value="HEMERYTHRIN-LIKE DOMAIN-CONTAINING PROTEIN"/>
    <property type="match status" value="1"/>
</dbReference>
<keyword evidence="1" id="KW-0175">Coiled coil</keyword>
<protein>
    <submittedName>
        <fullName evidence="3">Hemerythrin</fullName>
    </submittedName>
</protein>
<dbReference type="RefSeq" id="WP_044904014.1">
    <property type="nucleotide sequence ID" value="NZ_JQIF01000014.1"/>
</dbReference>
<dbReference type="Gene3D" id="1.20.120.520">
    <property type="entry name" value="nmb1532 protein domain like"/>
    <property type="match status" value="1"/>
</dbReference>
<dbReference type="GO" id="GO:0005886">
    <property type="term" value="C:plasma membrane"/>
    <property type="evidence" value="ECO:0007669"/>
    <property type="project" value="TreeGrafter"/>
</dbReference>